<organism evidence="1 2">
    <name type="scientific">Rhabditophanes sp. KR3021</name>
    <dbReference type="NCBI Taxonomy" id="114890"/>
    <lineage>
        <taxon>Eukaryota</taxon>
        <taxon>Metazoa</taxon>
        <taxon>Ecdysozoa</taxon>
        <taxon>Nematoda</taxon>
        <taxon>Chromadorea</taxon>
        <taxon>Rhabditida</taxon>
        <taxon>Tylenchina</taxon>
        <taxon>Panagrolaimomorpha</taxon>
        <taxon>Strongyloidoidea</taxon>
        <taxon>Alloionematidae</taxon>
        <taxon>Rhabditophanes</taxon>
    </lineage>
</organism>
<proteinExistence type="predicted"/>
<name>A0AC35U9Y4_9BILA</name>
<accession>A0AC35U9Y4</accession>
<evidence type="ECO:0000313" key="2">
    <source>
        <dbReference type="WBParaSite" id="RSKR_0000904100.1"/>
    </source>
</evidence>
<evidence type="ECO:0000313" key="1">
    <source>
        <dbReference type="Proteomes" id="UP000095286"/>
    </source>
</evidence>
<dbReference type="WBParaSite" id="RSKR_0000904100.1">
    <property type="protein sequence ID" value="RSKR_0000904100.1"/>
    <property type="gene ID" value="RSKR_0000904100"/>
</dbReference>
<dbReference type="Proteomes" id="UP000095286">
    <property type="component" value="Unplaced"/>
</dbReference>
<reference evidence="2" key="1">
    <citation type="submission" date="2016-11" db="UniProtKB">
        <authorList>
            <consortium name="WormBaseParasite"/>
        </authorList>
    </citation>
    <scope>IDENTIFICATION</scope>
    <source>
        <strain evidence="2">KR3021</strain>
    </source>
</reference>
<sequence length="535" mass="60019">MQVKETMYKRYFYISLLLTVLSPTLVKSSLILDDEAPIDGYKGRLCGIGDLNKDGNTDIIAQQDAALYLHLQSEQGIFRNATDKPIGINVSTNRASCFVGDFNGDTIADILVVEGSGNPKEEKFIASIIFMDRNFNYNITKIEHIFYDEPIVVDIDGDGMSDIIGFDFATQKMICIGGETSFQSKSCNNLFDHKDFEKSSKFKPIRYFPHIFADFDGDLKADLVFGYKIETKVVLVMYRMRQSDSMWVIEENAIAKMPKEYDERKLASPIVSDFDADGHLDIAFPICSDDNCKKIEKFIIWSNKGDKTSHGEYFYFGVDSKESDLVMSDIDGKIMFRVGDFNLDGFPDLVAVAKINNGEHPVILESIECSGCGGNVTRKFEMKTTQRLIEPSNMSNGQVKIAAFFDLKEDGNLDIMAEYTDATGDTRHDFIKCDDKGDTTFMKVQIYTDVCQSNCPKPVLALGGSGVAWHGACAYYSMTDSWGSLKQSMKCQMPQTNQRLFMGPYILFGLGRSPNYINEFKLGGPYKYIPGILLS</sequence>
<protein>
    <submittedName>
        <fullName evidence="2">T-cell immunomodulatory protein</fullName>
    </submittedName>
</protein>